<organism evidence="1 2">
    <name type="scientific">Dictyostelium firmibasis</name>
    <dbReference type="NCBI Taxonomy" id="79012"/>
    <lineage>
        <taxon>Eukaryota</taxon>
        <taxon>Amoebozoa</taxon>
        <taxon>Evosea</taxon>
        <taxon>Eumycetozoa</taxon>
        <taxon>Dictyostelia</taxon>
        <taxon>Dictyosteliales</taxon>
        <taxon>Dictyosteliaceae</taxon>
        <taxon>Dictyostelium</taxon>
    </lineage>
</organism>
<dbReference type="Proteomes" id="UP001344447">
    <property type="component" value="Unassembled WGS sequence"/>
</dbReference>
<accession>A0AAN7U660</accession>
<reference evidence="1 2" key="1">
    <citation type="submission" date="2023-11" db="EMBL/GenBank/DDBJ databases">
        <title>Dfirmibasis_genome.</title>
        <authorList>
            <person name="Edelbroek B."/>
            <person name="Kjellin J."/>
            <person name="Jerlstrom-Hultqvist J."/>
            <person name="Soderbom F."/>
        </authorList>
    </citation>
    <scope>NUCLEOTIDE SEQUENCE [LARGE SCALE GENOMIC DNA]</scope>
    <source>
        <strain evidence="1 2">TNS-C-14</strain>
    </source>
</reference>
<evidence type="ECO:0000313" key="2">
    <source>
        <dbReference type="Proteomes" id="UP001344447"/>
    </source>
</evidence>
<sequence length="121" mass="13275">MAQINIENPFKVNANIDVNGFVNSIKGMPNGSRSSFTNGVVNHFSSLGYNVFVCHPNHTVTGPYAKYHFEIRNSLFSTIGFDVYVMARGRNVTATNFGDGGFDNWACGGVFDKSGQTVKFH</sequence>
<comment type="caution">
    <text evidence="1">The sequence shown here is derived from an EMBL/GenBank/DDBJ whole genome shotgun (WGS) entry which is preliminary data.</text>
</comment>
<evidence type="ECO:0000313" key="1">
    <source>
        <dbReference type="EMBL" id="KAK5579750.1"/>
    </source>
</evidence>
<dbReference type="EMBL" id="JAVFKY010000003">
    <property type="protein sequence ID" value="KAK5579750.1"/>
    <property type="molecule type" value="Genomic_DNA"/>
</dbReference>
<gene>
    <name evidence="1" type="ORF">RB653_009436</name>
</gene>
<protein>
    <submittedName>
        <fullName evidence="1">Uncharacterized protein</fullName>
    </submittedName>
</protein>
<keyword evidence="2" id="KW-1185">Reference proteome</keyword>
<proteinExistence type="predicted"/>
<name>A0AAN7U660_9MYCE</name>
<dbReference type="AlphaFoldDB" id="A0AAN7U660"/>